<dbReference type="EMBL" id="VNHX01000011">
    <property type="protein sequence ID" value="TYP94633.1"/>
    <property type="molecule type" value="Genomic_DNA"/>
</dbReference>
<comment type="caution">
    <text evidence="1">The sequence shown here is derived from an EMBL/GenBank/DDBJ whole genome shotgun (WGS) entry which is preliminary data.</text>
</comment>
<keyword evidence="2" id="KW-1185">Reference proteome</keyword>
<dbReference type="AlphaFoldDB" id="A0A5S5DEZ8"/>
<organism evidence="1 2">
    <name type="scientific">Sphingobacterium allocomposti</name>
    <dbReference type="NCBI Taxonomy" id="415956"/>
    <lineage>
        <taxon>Bacteria</taxon>
        <taxon>Pseudomonadati</taxon>
        <taxon>Bacteroidota</taxon>
        <taxon>Sphingobacteriia</taxon>
        <taxon>Sphingobacteriales</taxon>
        <taxon>Sphingobacteriaceae</taxon>
        <taxon>Sphingobacterium</taxon>
    </lineage>
</organism>
<protein>
    <submittedName>
        <fullName evidence="1">Uncharacterized protein</fullName>
    </submittedName>
</protein>
<accession>A0A5S5DEZ8</accession>
<dbReference type="Proteomes" id="UP000325105">
    <property type="component" value="Unassembled WGS sequence"/>
</dbReference>
<sequence>MKELVSLGFKGFKGVTQRFAFFFLRYISFVAKPSLGHTQLVKLFRK</sequence>
<proteinExistence type="predicted"/>
<evidence type="ECO:0000313" key="1">
    <source>
        <dbReference type="EMBL" id="TYP94633.1"/>
    </source>
</evidence>
<name>A0A5S5DEZ8_9SPHI</name>
<evidence type="ECO:0000313" key="2">
    <source>
        <dbReference type="Proteomes" id="UP000325105"/>
    </source>
</evidence>
<gene>
    <name evidence="1" type="ORF">BC792_11141</name>
</gene>
<reference evidence="1 2" key="1">
    <citation type="submission" date="2019-07" db="EMBL/GenBank/DDBJ databases">
        <title>Genomic Encyclopedia of Archaeal and Bacterial Type Strains, Phase II (KMG-II): from individual species to whole genera.</title>
        <authorList>
            <person name="Goeker M."/>
        </authorList>
    </citation>
    <scope>NUCLEOTIDE SEQUENCE [LARGE SCALE GENOMIC DNA]</scope>
    <source>
        <strain evidence="1 2">DSM 18850</strain>
    </source>
</reference>